<organism evidence="1 2">
    <name type="scientific">Brucella pituitosa</name>
    <dbReference type="NCBI Taxonomy" id="571256"/>
    <lineage>
        <taxon>Bacteria</taxon>
        <taxon>Pseudomonadati</taxon>
        <taxon>Pseudomonadota</taxon>
        <taxon>Alphaproteobacteria</taxon>
        <taxon>Hyphomicrobiales</taxon>
        <taxon>Brucellaceae</taxon>
        <taxon>Brucella/Ochrobactrum group</taxon>
        <taxon>Brucella</taxon>
    </lineage>
</organism>
<reference evidence="1 2" key="1">
    <citation type="submission" date="2020-10" db="EMBL/GenBank/DDBJ databases">
        <title>Genomic characterization of underground lake bacteria from Wind Cave National Park: Insight into the archetypical LuxI/LuxR and identification of LuxR solos.</title>
        <authorList>
            <person name="Wengert P.C."/>
            <person name="Savka M.A."/>
        </authorList>
    </citation>
    <scope>NUCLEOTIDE SEQUENCE [LARGE SCALE GENOMIC DNA]</scope>
    <source>
        <strain evidence="1 2">SD316</strain>
    </source>
</reference>
<proteinExistence type="predicted"/>
<protein>
    <submittedName>
        <fullName evidence="1">Uncharacterized protein</fullName>
    </submittedName>
</protein>
<sequence>MIDPALAVIAKYGDEDLGLEISVLAKKLREIVKPTNEDLLPLQGRSDDRLSQIIRNLVSHRTLDKKGLAEYRKGTSLTRGSYVLTDLGRASVKESWARKLR</sequence>
<name>A0ABS3K5I6_9HYPH</name>
<keyword evidence="2" id="KW-1185">Reference proteome</keyword>
<comment type="caution">
    <text evidence="1">The sequence shown here is derived from an EMBL/GenBank/DDBJ whole genome shotgun (WGS) entry which is preliminary data.</text>
</comment>
<evidence type="ECO:0000313" key="1">
    <source>
        <dbReference type="EMBL" id="MBO1042178.1"/>
    </source>
</evidence>
<dbReference type="RefSeq" id="WP_207490232.1">
    <property type="nucleotide sequence ID" value="NZ_JADIJS010000007.1"/>
</dbReference>
<evidence type="ECO:0000313" key="2">
    <source>
        <dbReference type="Proteomes" id="UP000718278"/>
    </source>
</evidence>
<dbReference type="Proteomes" id="UP000718278">
    <property type="component" value="Unassembled WGS sequence"/>
</dbReference>
<accession>A0ABS3K5I6</accession>
<gene>
    <name evidence="1" type="ORF">IPV26_21135</name>
</gene>
<dbReference type="EMBL" id="JADIJS010000007">
    <property type="protein sequence ID" value="MBO1042178.1"/>
    <property type="molecule type" value="Genomic_DNA"/>
</dbReference>